<dbReference type="AlphaFoldDB" id="A0A3B0ZI63"/>
<evidence type="ECO:0000259" key="2">
    <source>
        <dbReference type="Pfam" id="PF02543"/>
    </source>
</evidence>
<dbReference type="PANTHER" id="PTHR34847:SF1">
    <property type="entry name" value="NODULATION PROTEIN U"/>
    <property type="match status" value="1"/>
</dbReference>
<evidence type="ECO:0000256" key="1">
    <source>
        <dbReference type="ARBA" id="ARBA00006129"/>
    </source>
</evidence>
<evidence type="ECO:0000259" key="3">
    <source>
        <dbReference type="Pfam" id="PF16861"/>
    </source>
</evidence>
<comment type="similarity">
    <text evidence="1">Belongs to the NodU/CmcH family.</text>
</comment>
<keyword evidence="4" id="KW-0808">Transferase</keyword>
<gene>
    <name evidence="4" type="ORF">MNBD_GAMMA16-586</name>
</gene>
<sequence length="608" mass="68762">MRIIGISPLDKDTNVCLIEDGKVVAALGEERLSRVKMQDGFPYLALEELFKKYNLTADKIDTVAYAFFDAAKEATLMRKAHSQYNQMEGQNSTEELFEKFNNLPAAPSKKYNIPGLAEEQLHMKKPWYMETYYAMASKRNFFGQRAHKKRFNSWLETAEADHKKYEKALLTGLEKFKLGDKLKRVDHHLTHASNAYYTSGFDEALIVTLDGYGSGAGGSISVGKAGKIKRVHSLPYPGSLGEFYERVTSSLGFKPSRHEGKIVGLAAYDDPDFLYDIVRSYFHVKDGNVFYRLPHNIYFTRHLAAIYSKPAVAAAFQKVLEKVACEYVAYHLEKTGMKNLVLSGGVVANVKMNQRLFEMPGVEKIYIHPGMADGGCGVGAALWIASSKKTLQPYELKDVYFGPEYSEEEMEAELEKQGLKAERPENIEKSVARLLADGKIVARYNGRMEYGPRSLGNRSILYHAKDPSVNLWLNTQLQRTEFMPFAPATLYEERDKCYKNMNGAEYTSRFMTVTFDCKKFMLETCPAAVHVDGTARPQLVSEESNESFYKIIKEYHKITGIPSIINTSFNMHEEPIVCTPYDAIRAFKLGHLHYLALGPFLVKGEGEE</sequence>
<protein>
    <submittedName>
        <fullName evidence="4">Probable carbamoyl transferase</fullName>
    </submittedName>
</protein>
<dbReference type="InterPro" id="IPR003696">
    <property type="entry name" value="Carbtransf_dom"/>
</dbReference>
<organism evidence="4">
    <name type="scientific">hydrothermal vent metagenome</name>
    <dbReference type="NCBI Taxonomy" id="652676"/>
    <lineage>
        <taxon>unclassified sequences</taxon>
        <taxon>metagenomes</taxon>
        <taxon>ecological metagenomes</taxon>
    </lineage>
</organism>
<reference evidence="4" key="1">
    <citation type="submission" date="2018-06" db="EMBL/GenBank/DDBJ databases">
        <authorList>
            <person name="Zhirakovskaya E."/>
        </authorList>
    </citation>
    <scope>NUCLEOTIDE SEQUENCE</scope>
</reference>
<dbReference type="InterPro" id="IPR031730">
    <property type="entry name" value="Carbam_trans_C"/>
</dbReference>
<name>A0A3B0ZI63_9ZZZZ</name>
<dbReference type="SUPFAM" id="SSF53067">
    <property type="entry name" value="Actin-like ATPase domain"/>
    <property type="match status" value="1"/>
</dbReference>
<dbReference type="GO" id="GO:0016740">
    <property type="term" value="F:transferase activity"/>
    <property type="evidence" value="ECO:0007669"/>
    <property type="project" value="UniProtKB-KW"/>
</dbReference>
<dbReference type="Pfam" id="PF16861">
    <property type="entry name" value="Carbam_trans_C"/>
    <property type="match status" value="1"/>
</dbReference>
<feature type="domain" description="Carbamoyltransferase C-terminal" evidence="3">
    <location>
        <begin position="432"/>
        <end position="603"/>
    </location>
</feature>
<dbReference type="InterPro" id="IPR038152">
    <property type="entry name" value="Carbam_trans_C_sf"/>
</dbReference>
<dbReference type="InterPro" id="IPR043129">
    <property type="entry name" value="ATPase_NBD"/>
</dbReference>
<proteinExistence type="inferred from homology"/>
<dbReference type="CDD" id="cd24100">
    <property type="entry name" value="ASKHA_NBD_MJ1051-like_N"/>
    <property type="match status" value="1"/>
</dbReference>
<evidence type="ECO:0000313" key="4">
    <source>
        <dbReference type="EMBL" id="VAW87017.1"/>
    </source>
</evidence>
<accession>A0A3B0ZI63</accession>
<dbReference type="Gene3D" id="3.90.870.20">
    <property type="entry name" value="Carbamoyltransferase, C-terminal domain"/>
    <property type="match status" value="1"/>
</dbReference>
<dbReference type="Pfam" id="PF02543">
    <property type="entry name" value="Carbam_trans_N"/>
    <property type="match status" value="1"/>
</dbReference>
<dbReference type="PANTHER" id="PTHR34847">
    <property type="entry name" value="NODULATION PROTEIN U"/>
    <property type="match status" value="1"/>
</dbReference>
<dbReference type="EMBL" id="UOFO01000109">
    <property type="protein sequence ID" value="VAW87017.1"/>
    <property type="molecule type" value="Genomic_DNA"/>
</dbReference>
<dbReference type="Gene3D" id="3.30.420.40">
    <property type="match status" value="2"/>
</dbReference>
<dbReference type="InterPro" id="IPR051338">
    <property type="entry name" value="NodU/CmcH_Carbamoyltrnsfr"/>
</dbReference>
<feature type="domain" description="Carbamoyltransferase" evidence="2">
    <location>
        <begin position="2"/>
        <end position="382"/>
    </location>
</feature>